<dbReference type="EMBL" id="JACHMC010000001">
    <property type="protein sequence ID" value="MBB4881902.1"/>
    <property type="molecule type" value="Genomic_DNA"/>
</dbReference>
<dbReference type="SMART" id="SM00530">
    <property type="entry name" value="HTH_XRE"/>
    <property type="match status" value="1"/>
</dbReference>
<gene>
    <name evidence="1" type="ORF">BJ976_000253</name>
</gene>
<dbReference type="Pfam" id="PF01381">
    <property type="entry name" value="HTH_3"/>
    <property type="match status" value="1"/>
</dbReference>
<dbReference type="AlphaFoldDB" id="A0A4Y8X2F1"/>
<accession>A0A4Y8X2F1</accession>
<dbReference type="Proteomes" id="UP000560081">
    <property type="component" value="Unassembled WGS sequence"/>
</dbReference>
<dbReference type="CDD" id="cd00093">
    <property type="entry name" value="HTH_XRE"/>
    <property type="match status" value="1"/>
</dbReference>
<evidence type="ECO:0000313" key="2">
    <source>
        <dbReference type="Proteomes" id="UP000560081"/>
    </source>
</evidence>
<protein>
    <submittedName>
        <fullName evidence="1">Y4mF family transcriptional regulator</fullName>
    </submittedName>
</protein>
<dbReference type="RefSeq" id="WP_135029292.1">
    <property type="nucleotide sequence ID" value="NZ_BMLA01000003.1"/>
</dbReference>
<dbReference type="OrthoDB" id="5521004at2"/>
<dbReference type="PROSITE" id="PS50943">
    <property type="entry name" value="HTH_CROC1"/>
    <property type="match status" value="1"/>
</dbReference>
<organism evidence="1 2">
    <name type="scientific">Micrococcus flavus</name>
    <dbReference type="NCBI Taxonomy" id="384602"/>
    <lineage>
        <taxon>Bacteria</taxon>
        <taxon>Bacillati</taxon>
        <taxon>Actinomycetota</taxon>
        <taxon>Actinomycetes</taxon>
        <taxon>Micrococcales</taxon>
        <taxon>Micrococcaceae</taxon>
        <taxon>Micrococcus</taxon>
    </lineage>
</organism>
<dbReference type="InterPro" id="IPR001387">
    <property type="entry name" value="Cro/C1-type_HTH"/>
</dbReference>
<evidence type="ECO:0000313" key="1">
    <source>
        <dbReference type="EMBL" id="MBB4881902.1"/>
    </source>
</evidence>
<dbReference type="GO" id="GO:0003677">
    <property type="term" value="F:DNA binding"/>
    <property type="evidence" value="ECO:0007669"/>
    <property type="project" value="InterPro"/>
</dbReference>
<dbReference type="SUPFAM" id="SSF47413">
    <property type="entry name" value="lambda repressor-like DNA-binding domains"/>
    <property type="match status" value="1"/>
</dbReference>
<proteinExistence type="predicted"/>
<sequence>MTTASDIGSALRAARRRLGLTQQEVADLAGLSDRTVRDLEKSSSSPSLGAVIAVATVLGLRLEVTG</sequence>
<dbReference type="Gene3D" id="1.10.260.40">
    <property type="entry name" value="lambda repressor-like DNA-binding domains"/>
    <property type="match status" value="1"/>
</dbReference>
<name>A0A4Y8X2F1_9MICC</name>
<reference evidence="1 2" key="1">
    <citation type="submission" date="2020-08" db="EMBL/GenBank/DDBJ databases">
        <title>Sequencing the genomes of 1000 actinobacteria strains.</title>
        <authorList>
            <person name="Klenk H.-P."/>
        </authorList>
    </citation>
    <scope>NUCLEOTIDE SEQUENCE [LARGE SCALE GENOMIC DNA]</scope>
    <source>
        <strain evidence="1 2">DSM 19079</strain>
    </source>
</reference>
<dbReference type="InterPro" id="IPR010982">
    <property type="entry name" value="Lambda_DNA-bd_dom_sf"/>
</dbReference>
<comment type="caution">
    <text evidence="1">The sequence shown here is derived from an EMBL/GenBank/DDBJ whole genome shotgun (WGS) entry which is preliminary data.</text>
</comment>
<keyword evidence="2" id="KW-1185">Reference proteome</keyword>